<dbReference type="InterPro" id="IPR013655">
    <property type="entry name" value="PAS_fold_3"/>
</dbReference>
<evidence type="ECO:0000259" key="29">
    <source>
        <dbReference type="PROSITE" id="PS51371"/>
    </source>
</evidence>
<dbReference type="CDD" id="cd17546">
    <property type="entry name" value="REC_hyHK_CKI1_RcsC-like"/>
    <property type="match status" value="1"/>
</dbReference>
<evidence type="ECO:0000256" key="3">
    <source>
        <dbReference type="ARBA" id="ARBA00006402"/>
    </source>
</evidence>
<evidence type="ECO:0000256" key="7">
    <source>
        <dbReference type="ARBA" id="ARBA00022679"/>
    </source>
</evidence>
<dbReference type="InterPro" id="IPR001789">
    <property type="entry name" value="Sig_transdc_resp-reg_receiver"/>
</dbReference>
<dbReference type="Pfam" id="PF02518">
    <property type="entry name" value="HATPase_c"/>
    <property type="match status" value="1"/>
</dbReference>
<evidence type="ECO:0000256" key="15">
    <source>
        <dbReference type="ARBA" id="ARBA00064003"/>
    </source>
</evidence>
<dbReference type="PROSITE" id="PS50110">
    <property type="entry name" value="RESPONSE_REGULATORY"/>
    <property type="match status" value="2"/>
</dbReference>
<feature type="modified residue" description="4-aspartylphosphate" evidence="19">
    <location>
        <position position="1551"/>
    </location>
</feature>
<dbReference type="InterPro" id="IPR003661">
    <property type="entry name" value="HisK_dim/P_dom"/>
</dbReference>
<dbReference type="CDD" id="cd00082">
    <property type="entry name" value="HisKA"/>
    <property type="match status" value="1"/>
</dbReference>
<evidence type="ECO:0000259" key="25">
    <source>
        <dbReference type="PROSITE" id="PS50110"/>
    </source>
</evidence>
<feature type="domain" description="HPt" evidence="28">
    <location>
        <begin position="1655"/>
        <end position="1748"/>
    </location>
</feature>
<dbReference type="CDD" id="cd17774">
    <property type="entry name" value="CBS_two-component_sensor_histidine_kinase_repeat2"/>
    <property type="match status" value="1"/>
</dbReference>
<dbReference type="Pfam" id="PF08447">
    <property type="entry name" value="PAS_3"/>
    <property type="match status" value="1"/>
</dbReference>
<dbReference type="SMART" id="SM00065">
    <property type="entry name" value="GAF"/>
    <property type="match status" value="1"/>
</dbReference>
<dbReference type="PRINTS" id="PR00344">
    <property type="entry name" value="BCTRLSENSOR"/>
</dbReference>
<evidence type="ECO:0000256" key="8">
    <source>
        <dbReference type="ARBA" id="ARBA00022692"/>
    </source>
</evidence>
<dbReference type="CDD" id="cd16922">
    <property type="entry name" value="HATPase_EvgS-ArcB-TorS-like"/>
    <property type="match status" value="1"/>
</dbReference>
<reference evidence="30" key="1">
    <citation type="submission" date="2021-05" db="EMBL/GenBank/DDBJ databases">
        <authorList>
            <person name="Pietrasiak N."/>
            <person name="Ward R."/>
            <person name="Stajich J.E."/>
            <person name="Kurbessoian T."/>
        </authorList>
    </citation>
    <scope>NUCLEOTIDE SEQUENCE</scope>
    <source>
        <strain evidence="30">CPER-KK1</strain>
    </source>
</reference>
<dbReference type="FunFam" id="3.30.565.10:FF:000010">
    <property type="entry name" value="Sensor histidine kinase RcsC"/>
    <property type="match status" value="1"/>
</dbReference>
<dbReference type="CDD" id="cd00156">
    <property type="entry name" value="REC"/>
    <property type="match status" value="1"/>
</dbReference>
<evidence type="ECO:0000259" key="24">
    <source>
        <dbReference type="PROSITE" id="PS50109"/>
    </source>
</evidence>
<evidence type="ECO:0000256" key="18">
    <source>
        <dbReference type="PROSITE-ProRule" id="PRU00110"/>
    </source>
</evidence>
<evidence type="ECO:0000313" key="30">
    <source>
        <dbReference type="EMBL" id="MBW4547790.1"/>
    </source>
</evidence>
<dbReference type="InterPro" id="IPR003594">
    <property type="entry name" value="HATPase_dom"/>
</dbReference>
<dbReference type="SUPFAM" id="SSF47384">
    <property type="entry name" value="Homodimeric domain of signal transducing histidine kinase"/>
    <property type="match status" value="1"/>
</dbReference>
<dbReference type="PANTHER" id="PTHR45339">
    <property type="entry name" value="HYBRID SIGNAL TRANSDUCTION HISTIDINE KINASE J"/>
    <property type="match status" value="1"/>
</dbReference>
<dbReference type="InterPro" id="IPR000014">
    <property type="entry name" value="PAS"/>
</dbReference>
<dbReference type="PROSITE" id="PS50113">
    <property type="entry name" value="PAC"/>
    <property type="match status" value="2"/>
</dbReference>
<dbReference type="PROSITE" id="PS50109">
    <property type="entry name" value="HIS_KIN"/>
    <property type="match status" value="1"/>
</dbReference>
<comment type="subunit">
    <text evidence="15">At low DSF concentrations, interacts with RpfF.</text>
</comment>
<dbReference type="SMART" id="SM00086">
    <property type="entry name" value="PAC"/>
    <property type="match status" value="3"/>
</dbReference>
<dbReference type="PROSITE" id="PS50112">
    <property type="entry name" value="PAS"/>
    <property type="match status" value="1"/>
</dbReference>
<evidence type="ECO:0000259" key="26">
    <source>
        <dbReference type="PROSITE" id="PS50112"/>
    </source>
</evidence>
<evidence type="ECO:0000313" key="31">
    <source>
        <dbReference type="Proteomes" id="UP000753908"/>
    </source>
</evidence>
<evidence type="ECO:0000256" key="20">
    <source>
        <dbReference type="PROSITE-ProRule" id="PRU00703"/>
    </source>
</evidence>
<keyword evidence="12" id="KW-1133">Transmembrane helix</keyword>
<dbReference type="SUPFAM" id="SSF52172">
    <property type="entry name" value="CheY-like"/>
    <property type="match status" value="2"/>
</dbReference>
<dbReference type="InterPro" id="IPR029016">
    <property type="entry name" value="GAF-like_dom_sf"/>
</dbReference>
<evidence type="ECO:0000256" key="12">
    <source>
        <dbReference type="ARBA" id="ARBA00022989"/>
    </source>
</evidence>
<dbReference type="Gene3D" id="3.30.450.20">
    <property type="entry name" value="PAS domain"/>
    <property type="match status" value="3"/>
</dbReference>
<dbReference type="PROSITE" id="PS51371">
    <property type="entry name" value="CBS"/>
    <property type="match status" value="2"/>
</dbReference>
<feature type="modified residue" description="4-aspartylphosphate" evidence="19">
    <location>
        <position position="1399"/>
    </location>
</feature>
<name>A0A951PPR0_9CYAN</name>
<evidence type="ECO:0000256" key="6">
    <source>
        <dbReference type="ARBA" id="ARBA00022553"/>
    </source>
</evidence>
<organism evidence="30 31">
    <name type="scientific">Symplocastrum torsivum CPER-KK1</name>
    <dbReference type="NCBI Taxonomy" id="450513"/>
    <lineage>
        <taxon>Bacteria</taxon>
        <taxon>Bacillati</taxon>
        <taxon>Cyanobacteriota</taxon>
        <taxon>Cyanophyceae</taxon>
        <taxon>Oscillatoriophycideae</taxon>
        <taxon>Oscillatoriales</taxon>
        <taxon>Microcoleaceae</taxon>
        <taxon>Symplocastrum</taxon>
    </lineage>
</organism>
<dbReference type="InterPro" id="IPR000700">
    <property type="entry name" value="PAS-assoc_C"/>
</dbReference>
<dbReference type="InterPro" id="IPR003018">
    <property type="entry name" value="GAF"/>
</dbReference>
<keyword evidence="13" id="KW-0902">Two-component regulatory system</keyword>
<evidence type="ECO:0000256" key="9">
    <source>
        <dbReference type="ARBA" id="ARBA00022741"/>
    </source>
</evidence>
<dbReference type="InterPro" id="IPR000644">
    <property type="entry name" value="CBS_dom"/>
</dbReference>
<dbReference type="InterPro" id="IPR001610">
    <property type="entry name" value="PAC"/>
</dbReference>
<dbReference type="SUPFAM" id="SSF47226">
    <property type="entry name" value="Histidine-containing phosphotransfer domain, HPT domain"/>
    <property type="match status" value="1"/>
</dbReference>
<dbReference type="FunFam" id="1.10.287.130:FF:000002">
    <property type="entry name" value="Two-component osmosensing histidine kinase"/>
    <property type="match status" value="1"/>
</dbReference>
<evidence type="ECO:0000256" key="10">
    <source>
        <dbReference type="ARBA" id="ARBA00022777"/>
    </source>
</evidence>
<dbReference type="GO" id="GO:0005886">
    <property type="term" value="C:plasma membrane"/>
    <property type="evidence" value="ECO:0007669"/>
    <property type="project" value="UniProtKB-SubCell"/>
</dbReference>
<feature type="domain" description="CBS" evidence="29">
    <location>
        <begin position="118"/>
        <end position="178"/>
    </location>
</feature>
<comment type="caution">
    <text evidence="30">The sequence shown here is derived from an EMBL/GenBank/DDBJ whole genome shotgun (WGS) entry which is preliminary data.</text>
</comment>
<dbReference type="InterPro" id="IPR011006">
    <property type="entry name" value="CheY-like_superfamily"/>
</dbReference>
<dbReference type="Gene3D" id="3.30.565.10">
    <property type="entry name" value="Histidine kinase-like ATPase, C-terminal domain"/>
    <property type="match status" value="1"/>
</dbReference>
<evidence type="ECO:0000256" key="11">
    <source>
        <dbReference type="ARBA" id="ARBA00022840"/>
    </source>
</evidence>
<keyword evidence="9" id="KW-0547">Nucleotide-binding</keyword>
<dbReference type="Gene3D" id="3.30.450.40">
    <property type="match status" value="2"/>
</dbReference>
<dbReference type="Gene3D" id="3.40.50.2300">
    <property type="match status" value="2"/>
</dbReference>
<dbReference type="EC" id="2.7.13.3" evidence="4"/>
<evidence type="ECO:0000259" key="27">
    <source>
        <dbReference type="PROSITE" id="PS50113"/>
    </source>
</evidence>
<keyword evidence="21" id="KW-0175">Coiled coil</keyword>
<dbReference type="Pfam" id="PF00072">
    <property type="entry name" value="Response_reg"/>
    <property type="match status" value="2"/>
</dbReference>
<keyword evidence="20" id="KW-0129">CBS domain</keyword>
<evidence type="ECO:0000256" key="5">
    <source>
        <dbReference type="ARBA" id="ARBA00022475"/>
    </source>
</evidence>
<dbReference type="CDD" id="cd00088">
    <property type="entry name" value="HPT"/>
    <property type="match status" value="1"/>
</dbReference>
<evidence type="ECO:0000259" key="23">
    <source>
        <dbReference type="PROSITE" id="PS50046"/>
    </source>
</evidence>
<dbReference type="Proteomes" id="UP000753908">
    <property type="component" value="Unassembled WGS sequence"/>
</dbReference>
<dbReference type="SMART" id="SM00388">
    <property type="entry name" value="HisKA"/>
    <property type="match status" value="1"/>
</dbReference>
<evidence type="ECO:0000259" key="28">
    <source>
        <dbReference type="PROSITE" id="PS50894"/>
    </source>
</evidence>
<dbReference type="InterPro" id="IPR036641">
    <property type="entry name" value="HPT_dom_sf"/>
</dbReference>
<dbReference type="Pfam" id="PF01627">
    <property type="entry name" value="Hpt"/>
    <property type="match status" value="1"/>
</dbReference>
<dbReference type="GO" id="GO:0000155">
    <property type="term" value="F:phosphorelay sensor kinase activity"/>
    <property type="evidence" value="ECO:0007669"/>
    <property type="project" value="InterPro"/>
</dbReference>
<dbReference type="CDD" id="cd00130">
    <property type="entry name" value="PAS"/>
    <property type="match status" value="2"/>
</dbReference>
<feature type="region of interest" description="Disordered" evidence="22">
    <location>
        <begin position="348"/>
        <end position="438"/>
    </location>
</feature>
<feature type="domain" description="Response regulatory" evidence="25">
    <location>
        <begin position="1349"/>
        <end position="1474"/>
    </location>
</feature>
<keyword evidence="7" id="KW-0808">Transferase</keyword>
<dbReference type="InterPro" id="IPR046342">
    <property type="entry name" value="CBS_dom_sf"/>
</dbReference>
<dbReference type="SUPFAM" id="SSF54631">
    <property type="entry name" value="CBS-domain pair"/>
    <property type="match status" value="2"/>
</dbReference>
<dbReference type="SMART" id="SM00073">
    <property type="entry name" value="HPT"/>
    <property type="match status" value="1"/>
</dbReference>
<dbReference type="PROSITE" id="PS50894">
    <property type="entry name" value="HPT"/>
    <property type="match status" value="1"/>
</dbReference>
<evidence type="ECO:0000256" key="4">
    <source>
        <dbReference type="ARBA" id="ARBA00012438"/>
    </source>
</evidence>
<comment type="similarity">
    <text evidence="3">In the N-terminal section; belongs to the phytochrome family.</text>
</comment>
<keyword evidence="14" id="KW-0472">Membrane</keyword>
<feature type="domain" description="Histidine kinase" evidence="24">
    <location>
        <begin position="1082"/>
        <end position="1329"/>
    </location>
</feature>
<feature type="domain" description="Response regulatory" evidence="25">
    <location>
        <begin position="1502"/>
        <end position="1619"/>
    </location>
</feature>
<dbReference type="Pfam" id="PF08448">
    <property type="entry name" value="PAS_4"/>
    <property type="match status" value="1"/>
</dbReference>
<evidence type="ECO:0000256" key="1">
    <source>
        <dbReference type="ARBA" id="ARBA00000085"/>
    </source>
</evidence>
<dbReference type="SUPFAM" id="SSF55874">
    <property type="entry name" value="ATPase domain of HSP90 chaperone/DNA topoisomerase II/histidine kinase"/>
    <property type="match status" value="1"/>
</dbReference>
<dbReference type="InterPro" id="IPR036890">
    <property type="entry name" value="HATPase_C_sf"/>
</dbReference>
<evidence type="ECO:0000256" key="14">
    <source>
        <dbReference type="ARBA" id="ARBA00023136"/>
    </source>
</evidence>
<comment type="catalytic activity">
    <reaction evidence="1">
        <text>ATP + protein L-histidine = ADP + protein N-phospho-L-histidine.</text>
        <dbReference type="EC" id="2.7.13.3"/>
    </reaction>
</comment>
<dbReference type="PANTHER" id="PTHR45339:SF1">
    <property type="entry name" value="HYBRID SIGNAL TRANSDUCTION HISTIDINE KINASE J"/>
    <property type="match status" value="1"/>
</dbReference>
<keyword evidence="6 19" id="KW-0597">Phosphoprotein</keyword>
<evidence type="ECO:0000256" key="16">
    <source>
        <dbReference type="ARBA" id="ARBA00068150"/>
    </source>
</evidence>
<dbReference type="Pfam" id="PF00571">
    <property type="entry name" value="CBS"/>
    <property type="match status" value="1"/>
</dbReference>
<dbReference type="Pfam" id="PF00512">
    <property type="entry name" value="HisKA"/>
    <property type="match status" value="1"/>
</dbReference>
<dbReference type="Gene3D" id="1.20.120.160">
    <property type="entry name" value="HPT domain"/>
    <property type="match status" value="1"/>
</dbReference>
<keyword evidence="11" id="KW-0067">ATP-binding</keyword>
<sequence>MQPDPALVNLPSLEELIASHPLTISPETPLLDVIALMGKGGKTNALSSAASISLVETQHLEDAITRQTSIANYKCAAPSTCVLVMEQDLLVGVFTAQDLVQLTACEVNFREIKIAEVMTRSPITLTLSKSCNLFTVLSLFHQHQIHHLPVLGSEGQLLGVITSESLCRGLSLLNFLKLQQVEMVMTTTIIQALSTSSILSIARLMVTHDVSYVVLTQERRGDKERENGAQHLAPIKDQTELQSLIPVGLITERDIIQLVQLSLLGLDLSKTQAHMVMRTPLYGLSPDESLWTANQKMLHLWQSEHLIVWEQPENWLGVFTQEDLLRSLEPMQLLGIIEQLQQTVEENKAEGRGQKAGGIYPNSVTRSDSDVGASVVASLPYPSGTPTPLEKAAPTGNGDDFVERASADGTSHIAEPLRSKGHNPPPNNVLGVPVQQGLESPPAQNLLPLRGASLPGRRFLFTAPSAFCPSGVLPCRDAGSRHQHPLPSLQHQRLQEELTATKERFDLVTQASKDGFWDWNLITGEIYYSPRWKEMLGYLDYELPNELVSWEKVIYEEDRIAALKLIEDYNCGKVSRFLVTQRFYHKNGSTVYILSRATHLKDANDKVIRMVGAHTDITELFNTQEALRQSEEQMRALLNAIPDLMFRQRVDGTYLDFKATESNVFIPAEIVIGSNISDLPISEEAKKHHLHLLEMAVEIGELQTYEHQFKKPDGIYHYEVRIVKSGVDEAVCIVRDITQRKQAEAALRENEEFLRSIYDGVEKSIFVVDVLENGEFRYVGLNPAHEHLTGLRSEELRGKSPEQVLPLEAAQTVSGRYRACVEAGATISYEECLPFKGLEMWWLTSLTPLRDANSQIYRLIGTSTDITERKSSEVAFQQQAERERLVGAIALRVRQSLDLEEILNTTVTEVRQFLQTDRVLIYRFNPDWSGMVVVESVTPGWNAVLGTMISDPCFGKFYTEKYQQGRVSVIENVHKAGLTPCYVDFLAQFQVVASLTVPILQGDKLWGLLLAHHCGESRQWKSSAIELLQQLATQVAIAVQQSELYHQLSAELAERKRAEEESQKAKEAAEAANQAKGEFLAAMSHEIRTPMNAVIGMTGLLLDTELSPQQRDFAKTIRSSGEGLLTIINDILDFSKIESGKLELEKYPFKLRTCIEESLDLLAPKAAEKGLELAYLIDPKTPTTILGDVTRLRQILVNLLSNAVKFTKTGEVTVSVVANVLGNRELGIGNWEDTGDMKEKSSLFPPTPSPRYEIQFAVKDTGIGIPAERLGRLFQAFSQVDSSTTRNYGGTGLGLVISQRLSEMMGGRIWVESEVGQGSTFYFTLVTQARESPQENELDVPQPQLVGKRLLIVDENATNRQILTMQGQSWGMVIRVAESGSEALEWLRQGELFDLAILDMQMIEMDALNLAAEIRKQPGCQQLILIMLTTIGKPELSDRIAGSNSHNFVKDDFLAFLNKPIKQSQLYDVLIEAIVGQPIKVRSTCSISSKIDCHLAQRLPLRILLAEDNVVNQQVGLHLLQRMGYRADVAGNGLEVLAALRRQPYDVVLMDVQMPEMDGLATARRIVSEWSLAQRPRIIAMTANAMQGDREMCLDAGMDDYVSKPIRVEELSRVLSNCQVIQERLVPTVEVEPESVEGEAFDIAAFREVQEMLDEDEILIKVIDRYLEDTPKLLQSIATSIAQEDASELEWAAHSLKSTSAMLGAKSFAQLCGDLEAIARTGTLTDTPVKVLQAKTEYEKVKTALLAQRHQLIST</sequence>
<evidence type="ECO:0000256" key="19">
    <source>
        <dbReference type="PROSITE-ProRule" id="PRU00169"/>
    </source>
</evidence>
<evidence type="ECO:0000256" key="13">
    <source>
        <dbReference type="ARBA" id="ARBA00023012"/>
    </source>
</evidence>
<dbReference type="InterPro" id="IPR004358">
    <property type="entry name" value="Sig_transdc_His_kin-like_C"/>
</dbReference>
<dbReference type="GO" id="GO:0005524">
    <property type="term" value="F:ATP binding"/>
    <property type="evidence" value="ECO:0007669"/>
    <property type="project" value="UniProtKB-KW"/>
</dbReference>
<feature type="domain" description="PAC" evidence="27">
    <location>
        <begin position="823"/>
        <end position="878"/>
    </location>
</feature>
<feature type="domain" description="CBS" evidence="29">
    <location>
        <begin position="277"/>
        <end position="336"/>
    </location>
</feature>
<feature type="modified residue" description="Phosphohistidine" evidence="18">
    <location>
        <position position="1694"/>
    </location>
</feature>
<dbReference type="SMART" id="SM00116">
    <property type="entry name" value="CBS"/>
    <property type="match status" value="3"/>
</dbReference>
<dbReference type="EMBL" id="JAHHIF010000048">
    <property type="protein sequence ID" value="MBW4547790.1"/>
    <property type="molecule type" value="Genomic_DNA"/>
</dbReference>
<dbReference type="InterPro" id="IPR008207">
    <property type="entry name" value="Sig_transdc_His_kin_Hpt_dom"/>
</dbReference>
<dbReference type="Gene3D" id="1.10.287.130">
    <property type="match status" value="1"/>
</dbReference>
<dbReference type="InterPro" id="IPR016132">
    <property type="entry name" value="Phyto_chromo_attachment"/>
</dbReference>
<dbReference type="InterPro" id="IPR005467">
    <property type="entry name" value="His_kinase_dom"/>
</dbReference>
<accession>A0A951PPR0</accession>
<dbReference type="InterPro" id="IPR036097">
    <property type="entry name" value="HisK_dim/P_sf"/>
</dbReference>
<dbReference type="Gene3D" id="3.10.580.10">
    <property type="entry name" value="CBS-domain"/>
    <property type="match status" value="2"/>
</dbReference>
<dbReference type="SMART" id="SM00091">
    <property type="entry name" value="PAS"/>
    <property type="match status" value="3"/>
</dbReference>
<feature type="domain" description="PAC" evidence="27">
    <location>
        <begin position="577"/>
        <end position="629"/>
    </location>
</feature>
<dbReference type="Pfam" id="PF01590">
    <property type="entry name" value="GAF"/>
    <property type="match status" value="1"/>
</dbReference>
<dbReference type="InterPro" id="IPR035965">
    <property type="entry name" value="PAS-like_dom_sf"/>
</dbReference>
<evidence type="ECO:0000256" key="22">
    <source>
        <dbReference type="SAM" id="MobiDB-lite"/>
    </source>
</evidence>
<evidence type="ECO:0000256" key="17">
    <source>
        <dbReference type="ARBA" id="ARBA00074306"/>
    </source>
</evidence>
<proteinExistence type="inferred from homology"/>
<keyword evidence="8" id="KW-0812">Transmembrane</keyword>
<keyword evidence="5" id="KW-1003">Cell membrane</keyword>
<protein>
    <recommendedName>
        <fullName evidence="17">Circadian input-output histidine kinase CikA</fullName>
        <ecNumber evidence="4">2.7.13.3</ecNumber>
    </recommendedName>
    <alternativeName>
        <fullName evidence="16">Sensory/regulatory protein RpfC</fullName>
    </alternativeName>
</protein>
<evidence type="ECO:0000256" key="21">
    <source>
        <dbReference type="SAM" id="Coils"/>
    </source>
</evidence>
<feature type="coiled-coil region" evidence="21">
    <location>
        <begin position="1048"/>
        <end position="1078"/>
    </location>
</feature>
<dbReference type="PROSITE" id="PS50046">
    <property type="entry name" value="PHYTOCHROME_2"/>
    <property type="match status" value="1"/>
</dbReference>
<dbReference type="SUPFAM" id="SSF55785">
    <property type="entry name" value="PYP-like sensor domain (PAS domain)"/>
    <property type="match status" value="3"/>
</dbReference>
<dbReference type="NCBIfam" id="TIGR00229">
    <property type="entry name" value="sensory_box"/>
    <property type="match status" value="3"/>
</dbReference>
<dbReference type="SMART" id="SM00448">
    <property type="entry name" value="REC"/>
    <property type="match status" value="2"/>
</dbReference>
<dbReference type="CDD" id="cd04620">
    <property type="entry name" value="CBS_two-component_sensor_histidine_kinase_repeat1"/>
    <property type="match status" value="1"/>
</dbReference>
<gene>
    <name evidence="30" type="ORF">KME25_25595</name>
</gene>
<dbReference type="SMART" id="SM00387">
    <property type="entry name" value="HATPase_c"/>
    <property type="match status" value="1"/>
</dbReference>
<dbReference type="InterPro" id="IPR013656">
    <property type="entry name" value="PAS_4"/>
</dbReference>
<evidence type="ECO:0000256" key="2">
    <source>
        <dbReference type="ARBA" id="ARBA00004651"/>
    </source>
</evidence>
<keyword evidence="10" id="KW-0418">Kinase</keyword>
<reference evidence="30" key="2">
    <citation type="journal article" date="2022" name="Microbiol. Resour. Announc.">
        <title>Metagenome Sequencing to Explore Phylogenomics of Terrestrial Cyanobacteria.</title>
        <authorList>
            <person name="Ward R.D."/>
            <person name="Stajich J.E."/>
            <person name="Johansen J.R."/>
            <person name="Huntemann M."/>
            <person name="Clum A."/>
            <person name="Foster B."/>
            <person name="Foster B."/>
            <person name="Roux S."/>
            <person name="Palaniappan K."/>
            <person name="Varghese N."/>
            <person name="Mukherjee S."/>
            <person name="Reddy T.B.K."/>
            <person name="Daum C."/>
            <person name="Copeland A."/>
            <person name="Chen I.A."/>
            <person name="Ivanova N.N."/>
            <person name="Kyrpides N.C."/>
            <person name="Shapiro N."/>
            <person name="Eloe-Fadrosh E.A."/>
            <person name="Pietrasiak N."/>
        </authorList>
    </citation>
    <scope>NUCLEOTIDE SEQUENCE</scope>
    <source>
        <strain evidence="30">CPER-KK1</strain>
    </source>
</reference>
<feature type="domain" description="Phytochrome chromophore attachment site" evidence="23">
    <location>
        <begin position="898"/>
        <end position="1034"/>
    </location>
</feature>
<comment type="subcellular location">
    <subcellularLocation>
        <location evidence="2">Cell membrane</location>
        <topology evidence="2">Multi-pass membrane protein</topology>
    </subcellularLocation>
</comment>
<dbReference type="SUPFAM" id="SSF55781">
    <property type="entry name" value="GAF domain-like"/>
    <property type="match status" value="1"/>
</dbReference>
<feature type="domain" description="PAS" evidence="26">
    <location>
        <begin position="750"/>
        <end position="824"/>
    </location>
</feature>